<accession>A0A1D6NMF8</accession>
<gene>
    <name evidence="1" type="ORF">ZEAMMB73_Zm00001d044494</name>
</gene>
<organism evidence="1">
    <name type="scientific">Zea mays</name>
    <name type="common">Maize</name>
    <dbReference type="NCBI Taxonomy" id="4577"/>
    <lineage>
        <taxon>Eukaryota</taxon>
        <taxon>Viridiplantae</taxon>
        <taxon>Streptophyta</taxon>
        <taxon>Embryophyta</taxon>
        <taxon>Tracheophyta</taxon>
        <taxon>Spermatophyta</taxon>
        <taxon>Magnoliopsida</taxon>
        <taxon>Liliopsida</taxon>
        <taxon>Poales</taxon>
        <taxon>Poaceae</taxon>
        <taxon>PACMAD clade</taxon>
        <taxon>Panicoideae</taxon>
        <taxon>Andropogonodae</taxon>
        <taxon>Andropogoneae</taxon>
        <taxon>Tripsacinae</taxon>
        <taxon>Zea</taxon>
    </lineage>
</organism>
<dbReference type="EMBL" id="CM007649">
    <property type="protein sequence ID" value="ONM41356.1"/>
    <property type="molecule type" value="Genomic_DNA"/>
</dbReference>
<reference evidence="1" key="1">
    <citation type="submission" date="2015-12" db="EMBL/GenBank/DDBJ databases">
        <title>Update maize B73 reference genome by single molecule sequencing technologies.</title>
        <authorList>
            <consortium name="Maize Genome Sequencing Project"/>
            <person name="Ware D."/>
        </authorList>
    </citation>
    <scope>NUCLEOTIDE SEQUENCE [LARGE SCALE GENOMIC DNA]</scope>
    <source>
        <tissue evidence="1">Seedling</tissue>
    </source>
</reference>
<dbReference type="AlphaFoldDB" id="A0A1D6NMF8"/>
<name>A0A1D6NMF8_MAIZE</name>
<evidence type="ECO:0000313" key="1">
    <source>
        <dbReference type="EMBL" id="ONM41356.1"/>
    </source>
</evidence>
<protein>
    <submittedName>
        <fullName evidence="1">Pectin acetylesterase 9</fullName>
    </submittedName>
</protein>
<proteinExistence type="predicted"/>
<sequence>MLHPLFVSSHHNISNLTMFFILSTDSYLTTCILYRDIHLSFCQFLIGLKCSLL</sequence>